<evidence type="ECO:0000313" key="1">
    <source>
        <dbReference type="EMBL" id="CAJ2658901.1"/>
    </source>
</evidence>
<protein>
    <submittedName>
        <fullName evidence="1">Uncharacterized protein</fullName>
    </submittedName>
</protein>
<dbReference type="EMBL" id="CASHSV030000311">
    <property type="protein sequence ID" value="CAJ2658901.1"/>
    <property type="molecule type" value="Genomic_DNA"/>
</dbReference>
<name>A0ACB0KNX5_TRIPR</name>
<evidence type="ECO:0000313" key="2">
    <source>
        <dbReference type="Proteomes" id="UP001177021"/>
    </source>
</evidence>
<proteinExistence type="predicted"/>
<organism evidence="1 2">
    <name type="scientific">Trifolium pratense</name>
    <name type="common">Red clover</name>
    <dbReference type="NCBI Taxonomy" id="57577"/>
    <lineage>
        <taxon>Eukaryota</taxon>
        <taxon>Viridiplantae</taxon>
        <taxon>Streptophyta</taxon>
        <taxon>Embryophyta</taxon>
        <taxon>Tracheophyta</taxon>
        <taxon>Spermatophyta</taxon>
        <taxon>Magnoliopsida</taxon>
        <taxon>eudicotyledons</taxon>
        <taxon>Gunneridae</taxon>
        <taxon>Pentapetalae</taxon>
        <taxon>rosids</taxon>
        <taxon>fabids</taxon>
        <taxon>Fabales</taxon>
        <taxon>Fabaceae</taxon>
        <taxon>Papilionoideae</taxon>
        <taxon>50 kb inversion clade</taxon>
        <taxon>NPAAA clade</taxon>
        <taxon>Hologalegina</taxon>
        <taxon>IRL clade</taxon>
        <taxon>Trifolieae</taxon>
        <taxon>Trifolium</taxon>
    </lineage>
</organism>
<gene>
    <name evidence="1" type="ORF">MILVUS5_LOCUS25200</name>
</gene>
<reference evidence="1" key="1">
    <citation type="submission" date="2023-10" db="EMBL/GenBank/DDBJ databases">
        <authorList>
            <person name="Rodriguez Cubillos JULIANA M."/>
            <person name="De Vega J."/>
        </authorList>
    </citation>
    <scope>NUCLEOTIDE SEQUENCE</scope>
</reference>
<dbReference type="Proteomes" id="UP001177021">
    <property type="component" value="Unassembled WGS sequence"/>
</dbReference>
<accession>A0ACB0KNX5</accession>
<keyword evidence="2" id="KW-1185">Reference proteome</keyword>
<comment type="caution">
    <text evidence="1">The sequence shown here is derived from an EMBL/GenBank/DDBJ whole genome shotgun (WGS) entry which is preliminary data.</text>
</comment>
<sequence length="466" mass="50253">MNMCSNSGSTSGCGCGSGGGHGGNGNGNNNGVSMWSSSLKKQQQQQQQQQQKRPRIPKRGPGVAELEKILREQESSIDVTTNDRGINNEGFSVSSSCLFPHFSSSCLKSHQPLPPPPPPPHPSQRLNSINFPPKFDNVMPPSIGSMYGNSNGNTHSLGRNSGGGGGGESGEHELFPRNLNFSSCKSKPNLNEAANGSQSDSGNSPSSDSNHANWNYPATIQKRNNGYPLQPMINQFHGNGGNQASSGSLSIGLHNHIEPPSIQNNSYYNYPSRSQDENKMVGMKRSHSSTLNNGPIEPSSLNNGLIEPSDFQVIPSFSNLNRPQQSSRNDNHGVSSYNLPTNECYRDARWGSTLELSSKRFNSENGACSGHANFPPFVAPEVPPPPMHLFQNVHPKGNMFPCQANEDKIESSYQRSESSEQDRKRFFNFLEVKGQEGVTEETSGSNHGGREGGRGGGGGLDLSLKL</sequence>